<sequence>MKNLFCRFFFSILIVLILVPQTPEWNPVITQLRAKNLFLTYESAKKNLAKITWGAILIFYYVHYL</sequence>
<gene>
    <name evidence="2" type="primary">ycf47</name>
</gene>
<keyword evidence="1" id="KW-0732">Signal</keyword>
<keyword evidence="2" id="KW-0150">Chloroplast</keyword>
<geneLocation type="chloroplast" evidence="2"/>
<evidence type="ECO:0000313" key="2">
    <source>
        <dbReference type="EMBL" id="AYC63969.1"/>
    </source>
</evidence>
<reference evidence="2" key="1">
    <citation type="submission" date="2018-07" db="EMBL/GenBank/DDBJ databases">
        <authorList>
            <person name="Quirk P.G."/>
            <person name="Krulwich T.A."/>
        </authorList>
    </citation>
    <scope>NUCLEOTIDE SEQUENCE</scope>
</reference>
<protein>
    <submittedName>
        <fullName evidence="2">Uncharacterized protein</fullName>
    </submittedName>
</protein>
<name>A0A386AX93_9CHLO</name>
<feature type="chain" id="PRO_5017218096" evidence="1">
    <location>
        <begin position="25"/>
        <end position="65"/>
    </location>
</feature>
<evidence type="ECO:0000256" key="1">
    <source>
        <dbReference type="SAM" id="SignalP"/>
    </source>
</evidence>
<feature type="signal peptide" evidence="1">
    <location>
        <begin position="1"/>
        <end position="24"/>
    </location>
</feature>
<dbReference type="EMBL" id="MH591085">
    <property type="protein sequence ID" value="AYC63969.1"/>
    <property type="molecule type" value="Genomic_DNA"/>
</dbReference>
<reference evidence="2" key="2">
    <citation type="journal article" date="2019" name="Mol. Phylogenet. Evol.">
        <title>Reassessment of the classification of bryopsidales (chlorophyta) based on chloroplast phylogenomic analyses.</title>
        <authorList>
            <person name="Cremen M.C."/>
            <person name="Leliaert F."/>
            <person name="West J."/>
            <person name="Lam D.W."/>
            <person name="Shimada S."/>
            <person name="Lopez-Bautista J.M."/>
            <person name="Verbruggen H."/>
        </authorList>
    </citation>
    <scope>NUCLEOTIDE SEQUENCE</scope>
</reference>
<proteinExistence type="predicted"/>
<organism evidence="2">
    <name type="scientific">Flabellia petiolata</name>
    <dbReference type="NCBI Taxonomy" id="189428"/>
    <lineage>
        <taxon>Eukaryota</taxon>
        <taxon>Viridiplantae</taxon>
        <taxon>Chlorophyta</taxon>
        <taxon>core chlorophytes</taxon>
        <taxon>Ulvophyceae</taxon>
        <taxon>TCBD clade</taxon>
        <taxon>Bryopsidales</taxon>
        <taxon>Halimedineae</taxon>
        <taxon>Halimedaceae</taxon>
        <taxon>Udoteae</taxon>
        <taxon>Flabellia</taxon>
    </lineage>
</organism>
<keyword evidence="2" id="KW-0934">Plastid</keyword>
<accession>A0A386AX93</accession>
<dbReference type="AlphaFoldDB" id="A0A386AX93"/>